<dbReference type="GO" id="GO:0008137">
    <property type="term" value="F:NADH dehydrogenase (ubiquinone) activity"/>
    <property type="evidence" value="ECO:0007669"/>
    <property type="project" value="UniProtKB-UniRule"/>
</dbReference>
<keyword evidence="2" id="KW-0520">NAD</keyword>
<dbReference type="Gene3D" id="1.20.120.1200">
    <property type="entry name" value="NADH-ubiquinone/plastoquinone oxidoreductase chain 6, subunit NuoJ"/>
    <property type="match status" value="1"/>
</dbReference>
<proteinExistence type="inferred from homology"/>
<name>A0A9D6L9B9_UNCEI</name>
<comment type="caution">
    <text evidence="2">Lacks conserved residue(s) required for the propagation of feature annotation.</text>
</comment>
<reference evidence="3" key="1">
    <citation type="submission" date="2020-07" db="EMBL/GenBank/DDBJ databases">
        <title>Huge and variable diversity of episymbiotic CPR bacteria and DPANN archaea in groundwater ecosystems.</title>
        <authorList>
            <person name="He C.Y."/>
            <person name="Keren R."/>
            <person name="Whittaker M."/>
            <person name="Farag I.F."/>
            <person name="Doudna J."/>
            <person name="Cate J.H.D."/>
            <person name="Banfield J.F."/>
        </authorList>
    </citation>
    <scope>NUCLEOTIDE SEQUENCE</scope>
    <source>
        <strain evidence="3">NC_groundwater_928_Pr1_S-0.2um_72_17</strain>
    </source>
</reference>
<dbReference type="AlphaFoldDB" id="A0A9D6L9B9"/>
<dbReference type="EC" id="7.1.1.-" evidence="2"/>
<keyword evidence="2" id="KW-0812">Transmembrane</keyword>
<sequence>MTLALFAAFAALLVGCSLMVILHRNPVASALFLVLAFCSLAGLYLLLHAEFVAMVQVIVYAGAIMVLFLFVIMYLNLRHDVEQGIAVAVRRGAGWILGILLLAETVAFFKGRWAE</sequence>
<feature type="transmembrane region" description="Helical" evidence="2">
    <location>
        <begin position="92"/>
        <end position="109"/>
    </location>
</feature>
<comment type="subcellular location">
    <subcellularLocation>
        <location evidence="2">Cell membrane</location>
        <topology evidence="2">Multi-pass membrane protein</topology>
    </subcellularLocation>
</comment>
<comment type="catalytic activity">
    <reaction evidence="2">
        <text>a quinone + NADH + 5 H(+)(in) = a quinol + NAD(+) + 4 H(+)(out)</text>
        <dbReference type="Rhea" id="RHEA:57888"/>
        <dbReference type="ChEBI" id="CHEBI:15378"/>
        <dbReference type="ChEBI" id="CHEBI:24646"/>
        <dbReference type="ChEBI" id="CHEBI:57540"/>
        <dbReference type="ChEBI" id="CHEBI:57945"/>
        <dbReference type="ChEBI" id="CHEBI:132124"/>
    </reaction>
</comment>
<evidence type="ECO:0000313" key="4">
    <source>
        <dbReference type="Proteomes" id="UP000807850"/>
    </source>
</evidence>
<comment type="function">
    <text evidence="2">NDH-1 shuttles electrons from NADH, via FMN and iron-sulfur (Fe-S) centers, to quinones in the respiratory chain. Couples the redox reaction to proton translocation (for every two electrons transferred, four hydrogen ions are translocated across the cytoplasmic membrane), and thus conserves the redox energy in a proton gradient.</text>
</comment>
<feature type="non-terminal residue" evidence="3">
    <location>
        <position position="115"/>
    </location>
</feature>
<feature type="transmembrane region" description="Helical" evidence="2">
    <location>
        <begin position="29"/>
        <end position="47"/>
    </location>
</feature>
<dbReference type="Pfam" id="PF00499">
    <property type="entry name" value="Oxidored_q3"/>
    <property type="match status" value="1"/>
</dbReference>
<dbReference type="GO" id="GO:0005886">
    <property type="term" value="C:plasma membrane"/>
    <property type="evidence" value="ECO:0007669"/>
    <property type="project" value="UniProtKB-SubCell"/>
</dbReference>
<evidence type="ECO:0000256" key="2">
    <source>
        <dbReference type="RuleBase" id="RU004429"/>
    </source>
</evidence>
<protein>
    <recommendedName>
        <fullName evidence="2">NADH-quinone oxidoreductase subunit J</fullName>
        <ecNumber evidence="2">7.1.1.-</ecNumber>
    </recommendedName>
</protein>
<comment type="similarity">
    <text evidence="1 2">Belongs to the complex I subunit 6 family.</text>
</comment>
<dbReference type="InterPro" id="IPR001457">
    <property type="entry name" value="NADH_UbQ/plastoQ_OxRdtase_su6"/>
</dbReference>
<keyword evidence="2" id="KW-0874">Quinone</keyword>
<dbReference type="EMBL" id="JACQAY010000229">
    <property type="protein sequence ID" value="MBI3540015.1"/>
    <property type="molecule type" value="Genomic_DNA"/>
</dbReference>
<comment type="caution">
    <text evidence="3">The sequence shown here is derived from an EMBL/GenBank/DDBJ whole genome shotgun (WGS) entry which is preliminary data.</text>
</comment>
<dbReference type="PANTHER" id="PTHR33269:SF17">
    <property type="entry name" value="NADH-UBIQUINONE OXIDOREDUCTASE CHAIN 6"/>
    <property type="match status" value="1"/>
</dbReference>
<gene>
    <name evidence="3" type="ORF">HY076_07060</name>
</gene>
<accession>A0A9D6L9B9</accession>
<dbReference type="GO" id="GO:0048038">
    <property type="term" value="F:quinone binding"/>
    <property type="evidence" value="ECO:0007669"/>
    <property type="project" value="UniProtKB-UniRule"/>
</dbReference>
<organism evidence="3 4">
    <name type="scientific">Eiseniibacteriota bacterium</name>
    <dbReference type="NCBI Taxonomy" id="2212470"/>
    <lineage>
        <taxon>Bacteria</taxon>
        <taxon>Candidatus Eiseniibacteriota</taxon>
    </lineage>
</organism>
<dbReference type="Proteomes" id="UP000807850">
    <property type="component" value="Unassembled WGS sequence"/>
</dbReference>
<dbReference type="InterPro" id="IPR042106">
    <property type="entry name" value="Nuo/plastoQ_OxRdtase_6_NuoJ"/>
</dbReference>
<evidence type="ECO:0000256" key="1">
    <source>
        <dbReference type="ARBA" id="ARBA00005698"/>
    </source>
</evidence>
<evidence type="ECO:0000313" key="3">
    <source>
        <dbReference type="EMBL" id="MBI3540015.1"/>
    </source>
</evidence>
<keyword evidence="2" id="KW-1133">Transmembrane helix</keyword>
<dbReference type="PANTHER" id="PTHR33269">
    <property type="entry name" value="NADH-UBIQUINONE OXIDOREDUCTASE CHAIN 6"/>
    <property type="match status" value="1"/>
</dbReference>
<keyword evidence="2" id="KW-1003">Cell membrane</keyword>
<feature type="transmembrane region" description="Helical" evidence="2">
    <location>
        <begin position="54"/>
        <end position="77"/>
    </location>
</feature>
<keyword evidence="2" id="KW-0472">Membrane</keyword>